<name>A0A7Y7XBU6_9PSED</name>
<dbReference type="InterPro" id="IPR005119">
    <property type="entry name" value="LysR_subst-bd"/>
</dbReference>
<organism evidence="6 7">
    <name type="scientific">Pseudomonas gingeri</name>
    <dbReference type="NCBI Taxonomy" id="117681"/>
    <lineage>
        <taxon>Bacteria</taxon>
        <taxon>Pseudomonadati</taxon>
        <taxon>Pseudomonadota</taxon>
        <taxon>Gammaproteobacteria</taxon>
        <taxon>Pseudomonadales</taxon>
        <taxon>Pseudomonadaceae</taxon>
        <taxon>Pseudomonas</taxon>
    </lineage>
</organism>
<evidence type="ECO:0000313" key="7">
    <source>
        <dbReference type="Proteomes" id="UP000539985"/>
    </source>
</evidence>
<evidence type="ECO:0000256" key="3">
    <source>
        <dbReference type="ARBA" id="ARBA00023125"/>
    </source>
</evidence>
<dbReference type="InterPro" id="IPR036390">
    <property type="entry name" value="WH_DNA-bd_sf"/>
</dbReference>
<dbReference type="Pfam" id="PF03466">
    <property type="entry name" value="LysR_substrate"/>
    <property type="match status" value="1"/>
</dbReference>
<evidence type="ECO:0000256" key="2">
    <source>
        <dbReference type="ARBA" id="ARBA00023015"/>
    </source>
</evidence>
<dbReference type="PANTHER" id="PTHR30537:SF5">
    <property type="entry name" value="HTH-TYPE TRANSCRIPTIONAL ACTIVATOR TTDR-RELATED"/>
    <property type="match status" value="1"/>
</dbReference>
<keyword evidence="2" id="KW-0805">Transcription regulation</keyword>
<keyword evidence="3" id="KW-0238">DNA-binding</keyword>
<dbReference type="GO" id="GO:0043565">
    <property type="term" value="F:sequence-specific DNA binding"/>
    <property type="evidence" value="ECO:0007669"/>
    <property type="project" value="TreeGrafter"/>
</dbReference>
<dbReference type="RefSeq" id="WP_177091976.1">
    <property type="nucleotide sequence ID" value="NZ_JACAOS010000003.1"/>
</dbReference>
<accession>A0A7Y7XBU6</accession>
<comment type="similarity">
    <text evidence="1">Belongs to the LysR transcriptional regulatory family.</text>
</comment>
<dbReference type="PROSITE" id="PS50931">
    <property type="entry name" value="HTH_LYSR"/>
    <property type="match status" value="1"/>
</dbReference>
<dbReference type="FunFam" id="1.10.10.10:FF:000001">
    <property type="entry name" value="LysR family transcriptional regulator"/>
    <property type="match status" value="1"/>
</dbReference>
<evidence type="ECO:0000313" key="6">
    <source>
        <dbReference type="EMBL" id="NWB96834.1"/>
    </source>
</evidence>
<dbReference type="InterPro" id="IPR000847">
    <property type="entry name" value="LysR_HTH_N"/>
</dbReference>
<comment type="caution">
    <text evidence="6">The sequence shown here is derived from an EMBL/GenBank/DDBJ whole genome shotgun (WGS) entry which is preliminary data.</text>
</comment>
<dbReference type="GO" id="GO:0003700">
    <property type="term" value="F:DNA-binding transcription factor activity"/>
    <property type="evidence" value="ECO:0007669"/>
    <property type="project" value="InterPro"/>
</dbReference>
<dbReference type="EMBL" id="JACAQB010000006">
    <property type="protein sequence ID" value="NWB96834.1"/>
    <property type="molecule type" value="Genomic_DNA"/>
</dbReference>
<dbReference type="CDD" id="cd08422">
    <property type="entry name" value="PBP2_CrgA_like"/>
    <property type="match status" value="1"/>
</dbReference>
<dbReference type="Proteomes" id="UP000539985">
    <property type="component" value="Unassembled WGS sequence"/>
</dbReference>
<keyword evidence="4" id="KW-0804">Transcription</keyword>
<evidence type="ECO:0000259" key="5">
    <source>
        <dbReference type="PROSITE" id="PS50931"/>
    </source>
</evidence>
<dbReference type="SUPFAM" id="SSF46785">
    <property type="entry name" value="Winged helix' DNA-binding domain"/>
    <property type="match status" value="1"/>
</dbReference>
<gene>
    <name evidence="6" type="ORF">HX882_13100</name>
</gene>
<dbReference type="Pfam" id="PF00126">
    <property type="entry name" value="HTH_1"/>
    <property type="match status" value="1"/>
</dbReference>
<evidence type="ECO:0000256" key="4">
    <source>
        <dbReference type="ARBA" id="ARBA00023163"/>
    </source>
</evidence>
<dbReference type="Gene3D" id="3.40.190.290">
    <property type="match status" value="1"/>
</dbReference>
<dbReference type="AlphaFoldDB" id="A0A7Y7XBU6"/>
<feature type="domain" description="HTH lysR-type" evidence="5">
    <location>
        <begin position="3"/>
        <end position="60"/>
    </location>
</feature>
<sequence>MNDDISLWRLFFRIVERGSLSRAAEDLNLEPSSVSRRLSALEKRVEVRLLNRSTRMVTLTDAGSRAYEQMKPLVAEMEGVLADLDSRSPKIAGVIRMTAPVNFGERFLTKWLTAFQRRHPQVLIDLVLSDHRIDLKAEAMDLAMRVGELPTTDLVARRIGEMPNVLCASRGYIALHGMPSTPEDLVSHRAILYSLGRERNRTRLKMSKQGREVSVELNGVFHLNNVGAIEQAVSDGAGIHPGPRWLFNEGIASGALIELLPDWSLMALPVHLLRLEARYEPKRVRALGDWIAQCWSNELVNH</sequence>
<dbReference type="Gene3D" id="1.10.10.10">
    <property type="entry name" value="Winged helix-like DNA-binding domain superfamily/Winged helix DNA-binding domain"/>
    <property type="match status" value="1"/>
</dbReference>
<dbReference type="InterPro" id="IPR036388">
    <property type="entry name" value="WH-like_DNA-bd_sf"/>
</dbReference>
<dbReference type="GO" id="GO:0006351">
    <property type="term" value="P:DNA-templated transcription"/>
    <property type="evidence" value="ECO:0007669"/>
    <property type="project" value="TreeGrafter"/>
</dbReference>
<dbReference type="PANTHER" id="PTHR30537">
    <property type="entry name" value="HTH-TYPE TRANSCRIPTIONAL REGULATOR"/>
    <property type="match status" value="1"/>
</dbReference>
<dbReference type="InterPro" id="IPR058163">
    <property type="entry name" value="LysR-type_TF_proteobact-type"/>
</dbReference>
<dbReference type="SUPFAM" id="SSF53850">
    <property type="entry name" value="Periplasmic binding protein-like II"/>
    <property type="match status" value="1"/>
</dbReference>
<evidence type="ECO:0000256" key="1">
    <source>
        <dbReference type="ARBA" id="ARBA00009437"/>
    </source>
</evidence>
<reference evidence="6 7" key="1">
    <citation type="submission" date="2020-04" db="EMBL/GenBank/DDBJ databases">
        <title>Molecular characterization of pseudomonads from Agaricus bisporus reveal novel blotch 2 pathogens in Western Europe.</title>
        <authorList>
            <person name="Taparia T."/>
            <person name="Krijger M."/>
            <person name="Haynes E."/>
            <person name="Elpinstone J.G."/>
            <person name="Noble R."/>
            <person name="Van Der Wolf J."/>
        </authorList>
    </citation>
    <scope>NUCLEOTIDE SEQUENCE [LARGE SCALE GENOMIC DNA]</scope>
    <source>
        <strain evidence="6 7">H7001</strain>
    </source>
</reference>
<protein>
    <submittedName>
        <fullName evidence="6">LysR family transcriptional regulator</fullName>
    </submittedName>
</protein>
<proteinExistence type="inferred from homology"/>